<gene>
    <name evidence="1" type="ORF">ETSY1_19715</name>
</gene>
<comment type="caution">
    <text evidence="1">The sequence shown here is derived from an EMBL/GenBank/DDBJ whole genome shotgun (WGS) entry which is preliminary data.</text>
</comment>
<reference evidence="1 2" key="1">
    <citation type="journal article" date="2014" name="Nature">
        <title>An environmental bacterial taxon with a large and distinct metabolic repertoire.</title>
        <authorList>
            <person name="Wilson M.C."/>
            <person name="Mori T."/>
            <person name="Ruckert C."/>
            <person name="Uria A.R."/>
            <person name="Helf M.J."/>
            <person name="Takada K."/>
            <person name="Gernert C."/>
            <person name="Steffens U.A."/>
            <person name="Heycke N."/>
            <person name="Schmitt S."/>
            <person name="Rinke C."/>
            <person name="Helfrich E.J."/>
            <person name="Brachmann A.O."/>
            <person name="Gurgui C."/>
            <person name="Wakimoto T."/>
            <person name="Kracht M."/>
            <person name="Crusemann M."/>
            <person name="Hentschel U."/>
            <person name="Abe I."/>
            <person name="Matsunaga S."/>
            <person name="Kalinowski J."/>
            <person name="Takeyama H."/>
            <person name="Piel J."/>
        </authorList>
    </citation>
    <scope>NUCLEOTIDE SEQUENCE [LARGE SCALE GENOMIC DNA]</scope>
    <source>
        <strain evidence="2">TSY1</strain>
    </source>
</reference>
<dbReference type="AlphaFoldDB" id="W4LKF9"/>
<proteinExistence type="predicted"/>
<protein>
    <recommendedName>
        <fullName evidence="3">C4-dicarboxylate ABC transporter substrate-binding protein</fullName>
    </recommendedName>
</protein>
<dbReference type="EMBL" id="AZHW01000577">
    <property type="protein sequence ID" value="ETW98195.1"/>
    <property type="molecule type" value="Genomic_DNA"/>
</dbReference>
<evidence type="ECO:0000313" key="1">
    <source>
        <dbReference type="EMBL" id="ETW98195.1"/>
    </source>
</evidence>
<evidence type="ECO:0000313" key="2">
    <source>
        <dbReference type="Proteomes" id="UP000019141"/>
    </source>
</evidence>
<dbReference type="Gene3D" id="3.40.190.10">
    <property type="entry name" value="Periplasmic binding protein-like II"/>
    <property type="match status" value="1"/>
</dbReference>
<organism evidence="1 2">
    <name type="scientific">Entotheonella factor</name>
    <dbReference type="NCBI Taxonomy" id="1429438"/>
    <lineage>
        <taxon>Bacteria</taxon>
        <taxon>Pseudomonadati</taxon>
        <taxon>Nitrospinota/Tectimicrobiota group</taxon>
        <taxon>Candidatus Tectimicrobiota</taxon>
        <taxon>Candidatus Entotheonellia</taxon>
        <taxon>Candidatus Entotheonellales</taxon>
        <taxon>Candidatus Entotheonellaceae</taxon>
        <taxon>Candidatus Entotheonella</taxon>
    </lineage>
</organism>
<keyword evidence="2" id="KW-1185">Reference proteome</keyword>
<sequence length="172" mass="18385">MGHTPFQQWVVYRKRHLIILTGKTDGSAYELGKRVAAVLANELPASQARVTRAPYMERIGSLLSTDQLDVALLSGPAAVALLHGLPPFTDYGPLALRRIVALGAYLLVCRDDFPARHAYLVAQALDEHLAELAANASAPSEAGNDTGTVPMHPGALAYIEGQPIPELTSPKP</sequence>
<accession>W4LKF9</accession>
<evidence type="ECO:0008006" key="3">
    <source>
        <dbReference type="Google" id="ProtNLM"/>
    </source>
</evidence>
<dbReference type="Proteomes" id="UP000019141">
    <property type="component" value="Unassembled WGS sequence"/>
</dbReference>
<dbReference type="HOGENOM" id="CLU_1552460_0_0_7"/>
<name>W4LKF9_ENTF1</name>